<keyword evidence="3 4" id="KW-0378">Hydrolase</keyword>
<reference evidence="6" key="1">
    <citation type="journal article" date="2014" name="Int. J. Syst. Evol. Microbiol.">
        <title>Complete genome sequence of Corynebacterium casei LMG S-19264T (=DSM 44701T), isolated from a smear-ripened cheese.</title>
        <authorList>
            <consortium name="US DOE Joint Genome Institute (JGI-PGF)"/>
            <person name="Walter F."/>
            <person name="Albersmeier A."/>
            <person name="Kalinowski J."/>
            <person name="Ruckert C."/>
        </authorList>
    </citation>
    <scope>NUCLEOTIDE SEQUENCE</scope>
    <source>
        <strain evidence="6">JCM 4369</strain>
    </source>
</reference>
<feature type="domain" description="Nudix hydrolase" evidence="5">
    <location>
        <begin position="37"/>
        <end position="166"/>
    </location>
</feature>
<organism evidence="6 7">
    <name type="scientific">Streptomyces filipinensis</name>
    <dbReference type="NCBI Taxonomy" id="66887"/>
    <lineage>
        <taxon>Bacteria</taxon>
        <taxon>Bacillati</taxon>
        <taxon>Actinomycetota</taxon>
        <taxon>Actinomycetes</taxon>
        <taxon>Kitasatosporales</taxon>
        <taxon>Streptomycetaceae</taxon>
        <taxon>Streptomyces</taxon>
    </lineage>
</organism>
<evidence type="ECO:0000256" key="1">
    <source>
        <dbReference type="ARBA" id="ARBA00001946"/>
    </source>
</evidence>
<dbReference type="GO" id="GO:0005829">
    <property type="term" value="C:cytosol"/>
    <property type="evidence" value="ECO:0007669"/>
    <property type="project" value="TreeGrafter"/>
</dbReference>
<comment type="caution">
    <text evidence="6">The sequence shown here is derived from an EMBL/GenBank/DDBJ whole genome shotgun (WGS) entry which is preliminary data.</text>
</comment>
<dbReference type="RefSeq" id="WP_191877266.1">
    <property type="nucleotide sequence ID" value="NZ_BMTD01000019.1"/>
</dbReference>
<evidence type="ECO:0000256" key="2">
    <source>
        <dbReference type="ARBA" id="ARBA00005582"/>
    </source>
</evidence>
<dbReference type="GO" id="GO:0006753">
    <property type="term" value="P:nucleoside phosphate metabolic process"/>
    <property type="evidence" value="ECO:0007669"/>
    <property type="project" value="TreeGrafter"/>
</dbReference>
<dbReference type="PROSITE" id="PS51462">
    <property type="entry name" value="NUDIX"/>
    <property type="match status" value="1"/>
</dbReference>
<evidence type="ECO:0000313" key="7">
    <source>
        <dbReference type="Proteomes" id="UP000618795"/>
    </source>
</evidence>
<dbReference type="EMBL" id="BMTD01000019">
    <property type="protein sequence ID" value="GGV18246.1"/>
    <property type="molecule type" value="Genomic_DNA"/>
</dbReference>
<protein>
    <submittedName>
        <fullName evidence="6">NUDIX hydrolase</fullName>
    </submittedName>
</protein>
<name>A0A918IHJ2_9ACTN</name>
<dbReference type="AlphaFoldDB" id="A0A918IHJ2"/>
<comment type="similarity">
    <text evidence="2 4">Belongs to the Nudix hydrolase family.</text>
</comment>
<accession>A0A918IHJ2</accession>
<evidence type="ECO:0000313" key="6">
    <source>
        <dbReference type="EMBL" id="GGV18246.1"/>
    </source>
</evidence>
<dbReference type="Pfam" id="PF00293">
    <property type="entry name" value="NUDIX"/>
    <property type="match status" value="1"/>
</dbReference>
<dbReference type="Proteomes" id="UP000618795">
    <property type="component" value="Unassembled WGS sequence"/>
</dbReference>
<dbReference type="InterPro" id="IPR020476">
    <property type="entry name" value="Nudix_hydrolase"/>
</dbReference>
<evidence type="ECO:0000256" key="4">
    <source>
        <dbReference type="RuleBase" id="RU003476"/>
    </source>
</evidence>
<dbReference type="CDD" id="cd03424">
    <property type="entry name" value="NUDIX_ADPRase_Nudt5_UGPPase_Nudt14"/>
    <property type="match status" value="1"/>
</dbReference>
<gene>
    <name evidence="6" type="ORF">GCM10010260_67520</name>
</gene>
<reference evidence="6" key="2">
    <citation type="submission" date="2020-09" db="EMBL/GenBank/DDBJ databases">
        <authorList>
            <person name="Sun Q."/>
            <person name="Ohkuma M."/>
        </authorList>
    </citation>
    <scope>NUCLEOTIDE SEQUENCE</scope>
    <source>
        <strain evidence="6">JCM 4369</strain>
    </source>
</reference>
<dbReference type="Gene3D" id="3.90.79.10">
    <property type="entry name" value="Nucleoside Triphosphate Pyrophosphohydrolase"/>
    <property type="match status" value="1"/>
</dbReference>
<dbReference type="PANTHER" id="PTHR11839:SF18">
    <property type="entry name" value="NUDIX HYDROLASE DOMAIN-CONTAINING PROTEIN"/>
    <property type="match status" value="1"/>
</dbReference>
<sequence>MQWTVHGERTIHDTPWVRLCSLDVEQPDGARVDYHVVRLRDVAVPAAVDDRQRVLMMWRHRFVTDTWAWELPMGLVEDGEEPVQAAARELEEETGWRPGSLRELVYAEPAAGITDARHFVFLTDDARRIGAPTERNESDRLEWIPLSRVPSMIARREIVSGATLVGVMALLVGGDQQPSDGGAGHSTTE</sequence>
<dbReference type="GO" id="GO:0016462">
    <property type="term" value="F:pyrophosphatase activity"/>
    <property type="evidence" value="ECO:0007669"/>
    <property type="project" value="UniProtKB-ARBA"/>
</dbReference>
<dbReference type="PANTHER" id="PTHR11839">
    <property type="entry name" value="UDP/ADP-SUGAR PYROPHOSPHATASE"/>
    <property type="match status" value="1"/>
</dbReference>
<dbReference type="SUPFAM" id="SSF55811">
    <property type="entry name" value="Nudix"/>
    <property type="match status" value="1"/>
</dbReference>
<dbReference type="InterPro" id="IPR015797">
    <property type="entry name" value="NUDIX_hydrolase-like_dom_sf"/>
</dbReference>
<proteinExistence type="inferred from homology"/>
<dbReference type="InterPro" id="IPR020084">
    <property type="entry name" value="NUDIX_hydrolase_CS"/>
</dbReference>
<evidence type="ECO:0000259" key="5">
    <source>
        <dbReference type="PROSITE" id="PS51462"/>
    </source>
</evidence>
<comment type="cofactor">
    <cofactor evidence="1">
        <name>Mg(2+)</name>
        <dbReference type="ChEBI" id="CHEBI:18420"/>
    </cofactor>
</comment>
<keyword evidence="7" id="KW-1185">Reference proteome</keyword>
<dbReference type="GO" id="GO:0019693">
    <property type="term" value="P:ribose phosphate metabolic process"/>
    <property type="evidence" value="ECO:0007669"/>
    <property type="project" value="TreeGrafter"/>
</dbReference>
<dbReference type="InterPro" id="IPR000086">
    <property type="entry name" value="NUDIX_hydrolase_dom"/>
</dbReference>
<dbReference type="PROSITE" id="PS00893">
    <property type="entry name" value="NUDIX_BOX"/>
    <property type="match status" value="1"/>
</dbReference>
<evidence type="ECO:0000256" key="3">
    <source>
        <dbReference type="ARBA" id="ARBA00022801"/>
    </source>
</evidence>
<dbReference type="PRINTS" id="PR00502">
    <property type="entry name" value="NUDIXFAMILY"/>
</dbReference>